<evidence type="ECO:0000256" key="1">
    <source>
        <dbReference type="SAM" id="MobiDB-lite"/>
    </source>
</evidence>
<feature type="non-terminal residue" evidence="2">
    <location>
        <position position="51"/>
    </location>
</feature>
<protein>
    <submittedName>
        <fullName evidence="2">Uncharacterized protein</fullName>
    </submittedName>
</protein>
<dbReference type="AlphaFoldDB" id="A0A6J4TZM5"/>
<proteinExistence type="predicted"/>
<dbReference type="EMBL" id="CADCWE010000080">
    <property type="protein sequence ID" value="CAA9534527.1"/>
    <property type="molecule type" value="Genomic_DNA"/>
</dbReference>
<reference evidence="2" key="1">
    <citation type="submission" date="2020-02" db="EMBL/GenBank/DDBJ databases">
        <authorList>
            <person name="Meier V. D."/>
        </authorList>
    </citation>
    <scope>NUCLEOTIDE SEQUENCE</scope>
    <source>
        <strain evidence="2">AVDCRST_MAG73</strain>
    </source>
</reference>
<feature type="region of interest" description="Disordered" evidence="1">
    <location>
        <begin position="1"/>
        <end position="51"/>
    </location>
</feature>
<accession>A0A6J4TZM5</accession>
<evidence type="ECO:0000313" key="2">
    <source>
        <dbReference type="EMBL" id="CAA9534527.1"/>
    </source>
</evidence>
<gene>
    <name evidence="2" type="ORF">AVDCRST_MAG73-1252</name>
</gene>
<sequence>WPCSCPTGDADVSHRRYRAAPREPMRPSTNTGDNDIMASAIRASEPNGPCR</sequence>
<organism evidence="2">
    <name type="scientific">uncultured Thermomicrobiales bacterium</name>
    <dbReference type="NCBI Taxonomy" id="1645740"/>
    <lineage>
        <taxon>Bacteria</taxon>
        <taxon>Pseudomonadati</taxon>
        <taxon>Thermomicrobiota</taxon>
        <taxon>Thermomicrobia</taxon>
        <taxon>Thermomicrobiales</taxon>
        <taxon>environmental samples</taxon>
    </lineage>
</organism>
<feature type="non-terminal residue" evidence="2">
    <location>
        <position position="1"/>
    </location>
</feature>
<name>A0A6J4TZM5_9BACT</name>